<dbReference type="PANTHER" id="PTHR12778:SF10">
    <property type="entry name" value="MAJOR FACILITATOR SUPERFAMILY DOMAIN-CONTAINING PROTEIN 3"/>
    <property type="match status" value="1"/>
</dbReference>
<feature type="transmembrane region" description="Helical" evidence="6">
    <location>
        <begin position="372"/>
        <end position="393"/>
    </location>
</feature>
<dbReference type="SUPFAM" id="SSF103473">
    <property type="entry name" value="MFS general substrate transporter"/>
    <property type="match status" value="1"/>
</dbReference>
<evidence type="ECO:0008006" key="9">
    <source>
        <dbReference type="Google" id="ProtNLM"/>
    </source>
</evidence>
<gene>
    <name evidence="7" type="ORF">DBW97_02060</name>
</gene>
<comment type="caution">
    <text evidence="7">The sequence shown here is derived from an EMBL/GenBank/DDBJ whole genome shotgun (WGS) entry which is preliminary data.</text>
</comment>
<dbReference type="GO" id="GO:0016020">
    <property type="term" value="C:membrane"/>
    <property type="evidence" value="ECO:0007669"/>
    <property type="project" value="UniProtKB-SubCell"/>
</dbReference>
<organism evidence="7 8">
    <name type="scientific">SAR86 cluster bacterium</name>
    <dbReference type="NCBI Taxonomy" id="2030880"/>
    <lineage>
        <taxon>Bacteria</taxon>
        <taxon>Pseudomonadati</taxon>
        <taxon>Pseudomonadota</taxon>
        <taxon>Gammaproteobacteria</taxon>
        <taxon>SAR86 cluster</taxon>
    </lineage>
</organism>
<evidence type="ECO:0000256" key="2">
    <source>
        <dbReference type="ARBA" id="ARBA00022448"/>
    </source>
</evidence>
<dbReference type="PANTHER" id="PTHR12778">
    <property type="entry name" value="SOLUTE CARRIER FAMILY 33 ACETYL-COA TRANSPORTER -RELATED"/>
    <property type="match status" value="1"/>
</dbReference>
<evidence type="ECO:0000256" key="1">
    <source>
        <dbReference type="ARBA" id="ARBA00004141"/>
    </source>
</evidence>
<feature type="transmembrane region" description="Helical" evidence="6">
    <location>
        <begin position="458"/>
        <end position="476"/>
    </location>
</feature>
<feature type="transmembrane region" description="Helical" evidence="6">
    <location>
        <begin position="346"/>
        <end position="366"/>
    </location>
</feature>
<dbReference type="AlphaFoldDB" id="A0A368BNJ7"/>
<evidence type="ECO:0000313" key="8">
    <source>
        <dbReference type="Proteomes" id="UP000252147"/>
    </source>
</evidence>
<feature type="transmembrane region" description="Helical" evidence="6">
    <location>
        <begin position="103"/>
        <end position="124"/>
    </location>
</feature>
<sequence>MFKKFPLNFVFFGISASLPYFVTGAALSRWLRVEGLDLSDIGLLSLGGLVVAFNFLWSPFINKIKIPVLFDILGLRRSWLLISQLLLAIAVFCLSNIDPITNYLGILILILLITFLGSIQDIALDAYRVEYDSFYPAANLASTYVIGWRMGSYLLGGLIFSQETSLQWPTIHKFIAILFLFLSLTTVFSKRVNENNLKSASSNQLFEAIKNLFLKKDLLLILLFIAFYRVSDQVLGFMAYPLYTDLGFTGEDLAAKNLGNFIATFFGAFLAASIINRFSLQIGLFVGAIFILVTNLLFSALYLYPNLSNLLLINFLDTIAQAFATASFLAYLVTLINRNFTAIQHAIFTSLMLVPGMILRGYSGYFVESFDYYNFFIFCGFMGIPAVLISYFFVRGSQVNSENGLKMLTILLLIVVLLLSLLSLDQGSGINDKFIHFFAYGFIAFVGLLASKKNAKSLLIAMLIAFGVIIECLQGFSGLRNFEYMDIIANSLGTFGGLFLYFLSRNYLKKIT</sequence>
<feature type="transmembrane region" description="Helical" evidence="6">
    <location>
        <begin position="405"/>
        <end position="422"/>
    </location>
</feature>
<feature type="transmembrane region" description="Helical" evidence="6">
    <location>
        <begin position="136"/>
        <end position="159"/>
    </location>
</feature>
<feature type="transmembrane region" description="Helical" evidence="6">
    <location>
        <begin position="171"/>
        <end position="189"/>
    </location>
</feature>
<dbReference type="EMBL" id="QOPD01000002">
    <property type="protein sequence ID" value="RCL38821.1"/>
    <property type="molecule type" value="Genomic_DNA"/>
</dbReference>
<feature type="transmembrane region" description="Helical" evidence="6">
    <location>
        <begin position="78"/>
        <end position="97"/>
    </location>
</feature>
<dbReference type="NCBIfam" id="NF037970">
    <property type="entry name" value="vanZ_1"/>
    <property type="match status" value="1"/>
</dbReference>
<keyword evidence="3 6" id="KW-0812">Transmembrane</keyword>
<evidence type="ECO:0000256" key="4">
    <source>
        <dbReference type="ARBA" id="ARBA00022989"/>
    </source>
</evidence>
<feature type="transmembrane region" description="Helical" evidence="6">
    <location>
        <begin position="218"/>
        <end position="238"/>
    </location>
</feature>
<feature type="transmembrane region" description="Helical" evidence="6">
    <location>
        <begin position="310"/>
        <end position="334"/>
    </location>
</feature>
<feature type="transmembrane region" description="Helical" evidence="6">
    <location>
        <begin position="258"/>
        <end position="275"/>
    </location>
</feature>
<accession>A0A368BNJ7</accession>
<name>A0A368BNJ7_9GAMM</name>
<dbReference type="InterPro" id="IPR004752">
    <property type="entry name" value="AmpG_permease/AT-1"/>
</dbReference>
<feature type="transmembrane region" description="Helical" evidence="6">
    <location>
        <begin position="282"/>
        <end position="304"/>
    </location>
</feature>
<feature type="transmembrane region" description="Helical" evidence="6">
    <location>
        <begin position="434"/>
        <end position="451"/>
    </location>
</feature>
<comment type="subcellular location">
    <subcellularLocation>
        <location evidence="1">Membrane</location>
        <topology evidence="1">Multi-pass membrane protein</topology>
    </subcellularLocation>
</comment>
<keyword evidence="2" id="KW-0813">Transport</keyword>
<evidence type="ECO:0000256" key="3">
    <source>
        <dbReference type="ARBA" id="ARBA00022692"/>
    </source>
</evidence>
<protein>
    <recommendedName>
        <fullName evidence="9">MFS transporter</fullName>
    </recommendedName>
</protein>
<keyword evidence="4 6" id="KW-1133">Transmembrane helix</keyword>
<evidence type="ECO:0000313" key="7">
    <source>
        <dbReference type="EMBL" id="RCL38821.1"/>
    </source>
</evidence>
<reference evidence="7 8" key="1">
    <citation type="journal article" date="2018" name="Microbiome">
        <title>Fine metagenomic profile of the Mediterranean stratified and mixed water columns revealed by assembly and recruitment.</title>
        <authorList>
            <person name="Haro-Moreno J.M."/>
            <person name="Lopez-Perez M."/>
            <person name="De La Torre J.R."/>
            <person name="Picazo A."/>
            <person name="Camacho A."/>
            <person name="Rodriguez-Valera F."/>
        </authorList>
    </citation>
    <scope>NUCLEOTIDE SEQUENCE [LARGE SCALE GENOMIC DNA]</scope>
    <source>
        <strain evidence="7">MED-G83</strain>
    </source>
</reference>
<keyword evidence="5 6" id="KW-0472">Membrane</keyword>
<dbReference type="InterPro" id="IPR036259">
    <property type="entry name" value="MFS_trans_sf"/>
</dbReference>
<feature type="transmembrane region" description="Helical" evidence="6">
    <location>
        <begin position="482"/>
        <end position="503"/>
    </location>
</feature>
<dbReference type="Gene3D" id="1.20.1250.20">
    <property type="entry name" value="MFS general substrate transporter like domains"/>
    <property type="match status" value="1"/>
</dbReference>
<evidence type="ECO:0000256" key="6">
    <source>
        <dbReference type="SAM" id="Phobius"/>
    </source>
</evidence>
<proteinExistence type="predicted"/>
<dbReference type="Proteomes" id="UP000252147">
    <property type="component" value="Unassembled WGS sequence"/>
</dbReference>
<feature type="transmembrane region" description="Helical" evidence="6">
    <location>
        <begin position="38"/>
        <end position="57"/>
    </location>
</feature>
<evidence type="ECO:0000256" key="5">
    <source>
        <dbReference type="ARBA" id="ARBA00023136"/>
    </source>
</evidence>
<feature type="transmembrane region" description="Helical" evidence="6">
    <location>
        <begin position="7"/>
        <end position="26"/>
    </location>
</feature>